<dbReference type="InterPro" id="IPR051407">
    <property type="entry name" value="Bact_OM_lipoprot/Surf_antigen"/>
</dbReference>
<evidence type="ECO:0000256" key="4">
    <source>
        <dbReference type="ARBA" id="ARBA00023136"/>
    </source>
</evidence>
<comment type="subcellular location">
    <subcellularLocation>
        <location evidence="1">Cell outer membrane</location>
        <topology evidence="1">Lipid-anchor</topology>
    </subcellularLocation>
</comment>
<dbReference type="GO" id="GO:0009279">
    <property type="term" value="C:cell outer membrane"/>
    <property type="evidence" value="ECO:0007669"/>
    <property type="project" value="UniProtKB-SubCell"/>
</dbReference>
<comment type="similarity">
    <text evidence="2">Belongs to the rickettsiale 17 kDa surface antigen family.</text>
</comment>
<dbReference type="PANTHER" id="PTHR35603">
    <property type="match status" value="1"/>
</dbReference>
<feature type="signal peptide" evidence="6">
    <location>
        <begin position="1"/>
        <end position="21"/>
    </location>
</feature>
<dbReference type="Pfam" id="PF05433">
    <property type="entry name" value="Rick_17kDa_Anti"/>
    <property type="match status" value="1"/>
</dbReference>
<protein>
    <recommendedName>
        <fullName evidence="3">17 kDa surface antigen</fullName>
    </recommendedName>
</protein>
<dbReference type="InterPro" id="IPR008816">
    <property type="entry name" value="Gly_zipper_2TM_dom"/>
</dbReference>
<dbReference type="EMBL" id="FOXP01000004">
    <property type="protein sequence ID" value="SFP61321.1"/>
    <property type="molecule type" value="Genomic_DNA"/>
</dbReference>
<reference evidence="8 9" key="1">
    <citation type="submission" date="2016-10" db="EMBL/GenBank/DDBJ databases">
        <authorList>
            <person name="de Groot N.N."/>
        </authorList>
    </citation>
    <scope>NUCLEOTIDE SEQUENCE [LARGE SCALE GENOMIC DNA]</scope>
    <source>
        <strain evidence="8 9">CGMCC 1.9113</strain>
    </source>
</reference>
<keyword evidence="9" id="KW-1185">Reference proteome</keyword>
<dbReference type="Proteomes" id="UP000199586">
    <property type="component" value="Unassembled WGS sequence"/>
</dbReference>
<proteinExistence type="inferred from homology"/>
<feature type="domain" description="Glycine zipper 2TM" evidence="7">
    <location>
        <begin position="129"/>
        <end position="168"/>
    </location>
</feature>
<evidence type="ECO:0000256" key="5">
    <source>
        <dbReference type="ARBA" id="ARBA00023288"/>
    </source>
</evidence>
<evidence type="ECO:0000256" key="6">
    <source>
        <dbReference type="SAM" id="SignalP"/>
    </source>
</evidence>
<keyword evidence="5" id="KW-0449">Lipoprotein</keyword>
<evidence type="ECO:0000256" key="1">
    <source>
        <dbReference type="ARBA" id="ARBA00004459"/>
    </source>
</evidence>
<organism evidence="8 9">
    <name type="scientific">Sphingomonas rubra</name>
    <dbReference type="NCBI Taxonomy" id="634430"/>
    <lineage>
        <taxon>Bacteria</taxon>
        <taxon>Pseudomonadati</taxon>
        <taxon>Pseudomonadota</taxon>
        <taxon>Alphaproteobacteria</taxon>
        <taxon>Sphingomonadales</taxon>
        <taxon>Sphingomonadaceae</taxon>
        <taxon>Sphingomonas</taxon>
    </lineage>
</organism>
<sequence length="177" mass="19112">MLSRILAASLAITALAPAAQAQSSAADARFQAAQDRFDREYQIYRQEADRYQAARGGRAAYAPPPAYDNGYRRAPDAYGYSEEDEAVYDPARDYRGGTQYRERIVQPNERVYAGYDGRYYCRRNDGTTGLIVGGAAGGILGNVIDGGRSRILGTLLGGAAGALAGRAVDQDSNVRCR</sequence>
<evidence type="ECO:0000313" key="8">
    <source>
        <dbReference type="EMBL" id="SFP61321.1"/>
    </source>
</evidence>
<feature type="chain" id="PRO_5011630586" description="17 kDa surface antigen" evidence="6">
    <location>
        <begin position="22"/>
        <end position="177"/>
    </location>
</feature>
<dbReference type="STRING" id="634430.SAMN04488241_10481"/>
<dbReference type="OrthoDB" id="7473723at2"/>
<dbReference type="AlphaFoldDB" id="A0A1I5RST3"/>
<evidence type="ECO:0000259" key="7">
    <source>
        <dbReference type="Pfam" id="PF05433"/>
    </source>
</evidence>
<evidence type="ECO:0000256" key="2">
    <source>
        <dbReference type="ARBA" id="ARBA00008681"/>
    </source>
</evidence>
<keyword evidence="4" id="KW-0472">Membrane</keyword>
<gene>
    <name evidence="8" type="ORF">SAMN04488241_10481</name>
</gene>
<dbReference type="PANTHER" id="PTHR35603:SF2">
    <property type="entry name" value="OUTER MEMBRANE LIPOPROTEIN"/>
    <property type="match status" value="1"/>
</dbReference>
<keyword evidence="6" id="KW-0732">Signal</keyword>
<evidence type="ECO:0000313" key="9">
    <source>
        <dbReference type="Proteomes" id="UP000199586"/>
    </source>
</evidence>
<dbReference type="RefSeq" id="WP_093332558.1">
    <property type="nucleotide sequence ID" value="NZ_FOXP01000004.1"/>
</dbReference>
<accession>A0A1I5RST3</accession>
<evidence type="ECO:0000256" key="3">
    <source>
        <dbReference type="ARBA" id="ARBA00015281"/>
    </source>
</evidence>
<name>A0A1I5RST3_9SPHN</name>